<dbReference type="Proteomes" id="UP000565286">
    <property type="component" value="Unassembled WGS sequence"/>
</dbReference>
<dbReference type="AlphaFoldDB" id="A0A7W6G2R4"/>
<evidence type="ECO:0000313" key="2">
    <source>
        <dbReference type="EMBL" id="MBB3947075.1"/>
    </source>
</evidence>
<dbReference type="InterPro" id="IPR011681">
    <property type="entry name" value="GcrA"/>
</dbReference>
<keyword evidence="3" id="KW-1185">Reference proteome</keyword>
<gene>
    <name evidence="2" type="ORF">GGQ73_003039</name>
</gene>
<feature type="compositionally biased region" description="Basic and acidic residues" evidence="1">
    <location>
        <begin position="68"/>
        <end position="78"/>
    </location>
</feature>
<name>A0A7W6G2R4_9HYPH</name>
<evidence type="ECO:0000256" key="1">
    <source>
        <dbReference type="SAM" id="MobiDB-lite"/>
    </source>
</evidence>
<dbReference type="EMBL" id="JACIDV010000008">
    <property type="protein sequence ID" value="MBB3947075.1"/>
    <property type="molecule type" value="Genomic_DNA"/>
</dbReference>
<sequence>MKNRWRTLSAEARSAAIIEAHPTTIGTGAAIADALSRKFGERITRSSVISFYNRHPEKMTAVPLTGRPGREMAKDRAEASQPRPQPRRPSARLASSGMAFSSPKVKPVPAPIIVAQPVPSIPVPEPRNLRLYELDAGHCRWPMQGDRENMLFCANATHDGTSYCHFHKTASVGIGSKAERAAVPRRLTA</sequence>
<organism evidence="2 3">
    <name type="scientific">Rhizobium skierniewicense</name>
    <dbReference type="NCBI Taxonomy" id="984260"/>
    <lineage>
        <taxon>Bacteria</taxon>
        <taxon>Pseudomonadati</taxon>
        <taxon>Pseudomonadota</taxon>
        <taxon>Alphaproteobacteria</taxon>
        <taxon>Hyphomicrobiales</taxon>
        <taxon>Rhizobiaceae</taxon>
        <taxon>Rhizobium/Agrobacterium group</taxon>
        <taxon>Rhizobium</taxon>
    </lineage>
</organism>
<feature type="region of interest" description="Disordered" evidence="1">
    <location>
        <begin position="60"/>
        <end position="102"/>
    </location>
</feature>
<protein>
    <submittedName>
        <fullName evidence="2">GcrA cell cycle regulator</fullName>
    </submittedName>
</protein>
<reference evidence="2 3" key="1">
    <citation type="submission" date="2020-08" db="EMBL/GenBank/DDBJ databases">
        <title>Genomic Encyclopedia of Type Strains, Phase IV (KMG-IV): sequencing the most valuable type-strain genomes for metagenomic binning, comparative biology and taxonomic classification.</title>
        <authorList>
            <person name="Goeker M."/>
        </authorList>
    </citation>
    <scope>NUCLEOTIDE SEQUENCE [LARGE SCALE GENOMIC DNA]</scope>
    <source>
        <strain evidence="2 3">DSM 26438</strain>
    </source>
</reference>
<dbReference type="RefSeq" id="WP_183896953.1">
    <property type="nucleotide sequence ID" value="NZ_JACIDV010000008.1"/>
</dbReference>
<feature type="compositionally biased region" description="Low complexity" evidence="1">
    <location>
        <begin position="91"/>
        <end position="102"/>
    </location>
</feature>
<comment type="caution">
    <text evidence="2">The sequence shown here is derived from an EMBL/GenBank/DDBJ whole genome shotgun (WGS) entry which is preliminary data.</text>
</comment>
<dbReference type="Pfam" id="PF07750">
    <property type="entry name" value="GcrA"/>
    <property type="match status" value="1"/>
</dbReference>
<accession>A0A7W6G2R4</accession>
<proteinExistence type="predicted"/>
<evidence type="ECO:0000313" key="3">
    <source>
        <dbReference type="Proteomes" id="UP000565286"/>
    </source>
</evidence>